<dbReference type="InterPro" id="IPR036388">
    <property type="entry name" value="WH-like_DNA-bd_sf"/>
</dbReference>
<evidence type="ECO:0000313" key="4">
    <source>
        <dbReference type="Proteomes" id="UP000489961"/>
    </source>
</evidence>
<evidence type="ECO:0000313" key="3">
    <source>
        <dbReference type="EMBL" id="CAB1222393.1"/>
    </source>
</evidence>
<dbReference type="GO" id="GO:0003677">
    <property type="term" value="F:DNA binding"/>
    <property type="evidence" value="ECO:0007669"/>
    <property type="project" value="InterPro"/>
</dbReference>
<dbReference type="Gene3D" id="1.10.10.10">
    <property type="entry name" value="Winged helix-like DNA-binding domain superfamily/Winged helix DNA-binding domain"/>
    <property type="match status" value="1"/>
</dbReference>
<accession>A0A811GDY7</accession>
<dbReference type="PROSITE" id="PS50994">
    <property type="entry name" value="INTEGRASE"/>
    <property type="match status" value="1"/>
</dbReference>
<name>A0A811GDY7_9GAMM</name>
<dbReference type="PROSITE" id="PS51702">
    <property type="entry name" value="HTH_MU"/>
    <property type="match status" value="1"/>
</dbReference>
<protein>
    <recommendedName>
        <fullName evidence="5">Transposase</fullName>
    </recommendedName>
</protein>
<sequence>MKTHYSVAELLELNLSGLPKTRKGLDKYLLRNSWEYKEVSSRGIGGVRKEYAPPSNFMNQIHNLVLISKAKDESVQELAVVETAAPVAQNVAELFNWQREIAENRLFVVRYIQQQIKQGTKKTPAIEQFIADAEELLLPEEMQLAVQKANAKAGEGRTVSRRSVFDWVKSVEEAEQHKINVISVLAPKARRSDIPVWAMDLLKLWAQPQKPTLAAVLELLPNYLKADVPCPTYNQAYRFIKEKMGNVEAQRGRMGNRELKNLQPFIRRDTEQLLPTDVYTADGHCFDAEVAHPMHGKPFRPEITSIIDVATRRLVGWSIDLAESGWAVLDAVRMSACECGIPAIFYVDNGSGYKNQMMGAKGRGVMARLNTEMSHALPYNSQAKGLIERSHQTLWVKAAKNLPSYIGKDMDAEASNKMFKLTRSEIKQIGVSKGLMSWTDFLNYAAEVVNNYNNKPHSSLKRITDAVTLKKRHQSPLEAWNEALEMGAPIDCVEDWDAEDLFRPYEERKVRRGEIELFGNRYFSQELAEYHGDTVCVGYDIHNADRITVRDEDGRLICYAFWNANKRSYFPMTKVEQARQRRADGRLRRLAVKQDEVLQEVNPQLVIEHIENQTVIPFNQNQHAELMAELNALPISKPKDGVIYFKEASALKTVNDEMPSMTESKIQRWIRLDQKFNRNEEMNETDKTFWEFFQTSKKFGELEEEDAELKSYLAQRQG</sequence>
<evidence type="ECO:0008006" key="5">
    <source>
        <dbReference type="Google" id="ProtNLM"/>
    </source>
</evidence>
<dbReference type="InterPro" id="IPR001584">
    <property type="entry name" value="Integrase_cat-core"/>
</dbReference>
<reference evidence="3 4" key="1">
    <citation type="submission" date="2020-02" db="EMBL/GenBank/DDBJ databases">
        <authorList>
            <person name="Chaudhuri R."/>
        </authorList>
    </citation>
    <scope>NUCLEOTIDE SEQUENCE [LARGE SCALE GENOMIC DNA]</scope>
    <source>
        <strain evidence="3">SFB21</strain>
    </source>
</reference>
<dbReference type="InterPro" id="IPR009004">
    <property type="entry name" value="Transposase_Mu_C"/>
</dbReference>
<dbReference type="SUPFAM" id="SSF53098">
    <property type="entry name" value="Ribonuclease H-like"/>
    <property type="match status" value="1"/>
</dbReference>
<dbReference type="AlphaFoldDB" id="A0A811GDY7"/>
<evidence type="ECO:0000259" key="1">
    <source>
        <dbReference type="PROSITE" id="PS50994"/>
    </source>
</evidence>
<dbReference type="InterPro" id="IPR012337">
    <property type="entry name" value="RNaseH-like_sf"/>
</dbReference>
<dbReference type="EMBL" id="CADDTS010000049">
    <property type="protein sequence ID" value="CAB1222393.1"/>
    <property type="molecule type" value="Genomic_DNA"/>
</dbReference>
<evidence type="ECO:0000259" key="2">
    <source>
        <dbReference type="PROSITE" id="PS51702"/>
    </source>
</evidence>
<dbReference type="Proteomes" id="UP000489961">
    <property type="component" value="Unassembled WGS sequence"/>
</dbReference>
<dbReference type="SUPFAM" id="SSF50610">
    <property type="entry name" value="mu transposase, C-terminal domain"/>
    <property type="match status" value="1"/>
</dbReference>
<proteinExistence type="predicted"/>
<dbReference type="Gene3D" id="3.30.420.10">
    <property type="entry name" value="Ribonuclease H-like superfamily/Ribonuclease H"/>
    <property type="match status" value="1"/>
</dbReference>
<dbReference type="GO" id="GO:0015074">
    <property type="term" value="P:DNA integration"/>
    <property type="evidence" value="ECO:0007669"/>
    <property type="project" value="InterPro"/>
</dbReference>
<dbReference type="InterPro" id="IPR036397">
    <property type="entry name" value="RNaseH_sf"/>
</dbReference>
<dbReference type="Gene3D" id="2.30.30.130">
    <property type="entry name" value="Transposase, Mu, C-terminal"/>
    <property type="match status" value="1"/>
</dbReference>
<dbReference type="RefSeq" id="WP_174560791.1">
    <property type="nucleotide sequence ID" value="NZ_CADDTS010000049.1"/>
</dbReference>
<dbReference type="Pfam" id="PF09299">
    <property type="entry name" value="Mu-transpos_C"/>
    <property type="match status" value="1"/>
</dbReference>
<organism evidence="3 4">
    <name type="scientific">Acinetobacter bouvetii</name>
    <dbReference type="NCBI Taxonomy" id="202951"/>
    <lineage>
        <taxon>Bacteria</taxon>
        <taxon>Pseudomonadati</taxon>
        <taxon>Pseudomonadota</taxon>
        <taxon>Gammaproteobacteria</taxon>
        <taxon>Moraxellales</taxon>
        <taxon>Moraxellaceae</taxon>
        <taxon>Acinetobacter</taxon>
    </lineage>
</organism>
<dbReference type="InterPro" id="IPR015378">
    <property type="entry name" value="Transposase-like_Mu_C"/>
</dbReference>
<dbReference type="InterPro" id="IPR003314">
    <property type="entry name" value="Mu-type_HTH"/>
</dbReference>
<gene>
    <name evidence="3" type="ORF">SFB21_3095</name>
</gene>
<feature type="domain" description="Integrase catalytic" evidence="1">
    <location>
        <begin position="271"/>
        <end position="472"/>
    </location>
</feature>
<comment type="caution">
    <text evidence="3">The sequence shown here is derived from an EMBL/GenBank/DDBJ whole genome shotgun (WGS) entry which is preliminary data.</text>
</comment>
<feature type="domain" description="HTH Mu-type" evidence="2">
    <location>
        <begin position="3"/>
        <end position="73"/>
    </location>
</feature>